<dbReference type="InterPro" id="IPR003100">
    <property type="entry name" value="PAZ_dom"/>
</dbReference>
<dbReference type="InterPro" id="IPR001650">
    <property type="entry name" value="Helicase_C-like"/>
</dbReference>
<dbReference type="GO" id="GO:0005634">
    <property type="term" value="C:nucleus"/>
    <property type="evidence" value="ECO:0007669"/>
    <property type="project" value="TreeGrafter"/>
</dbReference>
<feature type="domain" description="RNase III" evidence="17">
    <location>
        <begin position="1055"/>
        <end position="1221"/>
    </location>
</feature>
<keyword evidence="13" id="KW-0464">Manganese</keyword>
<dbReference type="Pfam" id="PF00636">
    <property type="entry name" value="Ribonuclease_3"/>
    <property type="match status" value="2"/>
</dbReference>
<organism evidence="22">
    <name type="scientific">Ephedra trifurca</name>
    <dbReference type="NCBI Taxonomy" id="39583"/>
    <lineage>
        <taxon>Eukaryota</taxon>
        <taxon>Viridiplantae</taxon>
        <taxon>Streptophyta</taxon>
        <taxon>Embryophyta</taxon>
        <taxon>Tracheophyta</taxon>
        <taxon>Spermatophyta</taxon>
        <taxon>Gnetopsida</taxon>
        <taxon>Gnetidae</taxon>
        <taxon>Ephedrales</taxon>
        <taxon>Ephedraceae</taxon>
        <taxon>Ephedra</taxon>
    </lineage>
</organism>
<dbReference type="InterPro" id="IPR005034">
    <property type="entry name" value="Dicer_dimerisation"/>
</dbReference>
<gene>
    <name evidence="22" type="primary">DCL3</name>
</gene>
<dbReference type="GO" id="GO:0004525">
    <property type="term" value="F:ribonuclease III activity"/>
    <property type="evidence" value="ECO:0007669"/>
    <property type="project" value="InterPro"/>
</dbReference>
<evidence type="ECO:0000259" key="20">
    <source>
        <dbReference type="PROSITE" id="PS51194"/>
    </source>
</evidence>
<dbReference type="FunFam" id="3.40.50.300:FF:000705">
    <property type="entry name" value="Endoribonuclease dicer-like protein"/>
    <property type="match status" value="1"/>
</dbReference>
<evidence type="ECO:0000256" key="12">
    <source>
        <dbReference type="ARBA" id="ARBA00022884"/>
    </source>
</evidence>
<reference evidence="22" key="1">
    <citation type="journal article" date="2015" name="Mol. Biol. Evol.">
        <title>Ancient Origin and Recent Innovations of RNA Polymerase IV and V.</title>
        <authorList>
            <person name="Huang Y."/>
            <person name="Kendall T."/>
            <person name="Forsythe E.S."/>
            <person name="Dorantes-Acosta A."/>
            <person name="Li S."/>
            <person name="Caballero-Perez J."/>
            <person name="Chen X."/>
            <person name="Arteaga-Vazquez M."/>
            <person name="Beilstein M.A."/>
            <person name="Mosher R.A."/>
        </authorList>
    </citation>
    <scope>NUCLEOTIDE SEQUENCE</scope>
</reference>
<dbReference type="InterPro" id="IPR014001">
    <property type="entry name" value="Helicase_ATP-bd"/>
</dbReference>
<dbReference type="PROSITE" id="PS51327">
    <property type="entry name" value="DICER_DSRBF"/>
    <property type="match status" value="1"/>
</dbReference>
<dbReference type="Gene3D" id="2.170.260.10">
    <property type="entry name" value="paz domain"/>
    <property type="match status" value="1"/>
</dbReference>
<evidence type="ECO:0000256" key="1">
    <source>
        <dbReference type="ARBA" id="ARBA00001936"/>
    </source>
</evidence>
<dbReference type="CDD" id="cd18034">
    <property type="entry name" value="DEXHc_dicer"/>
    <property type="match status" value="1"/>
</dbReference>
<keyword evidence="9" id="KW-0347">Helicase</keyword>
<protein>
    <submittedName>
        <fullName evidence="22">Dicer-like 3</fullName>
    </submittedName>
</protein>
<dbReference type="GO" id="GO:0010267">
    <property type="term" value="P:ta-siRNA processing"/>
    <property type="evidence" value="ECO:0007669"/>
    <property type="project" value="UniProtKB-ARBA"/>
</dbReference>
<dbReference type="GO" id="GO:0005524">
    <property type="term" value="F:ATP binding"/>
    <property type="evidence" value="ECO:0007669"/>
    <property type="project" value="UniProtKB-KW"/>
</dbReference>
<dbReference type="SMART" id="SM00949">
    <property type="entry name" value="PAZ"/>
    <property type="match status" value="1"/>
</dbReference>
<keyword evidence="10" id="KW-0067">ATP-binding</keyword>
<dbReference type="Pfam" id="PF02170">
    <property type="entry name" value="PAZ"/>
    <property type="match status" value="1"/>
</dbReference>
<evidence type="ECO:0000256" key="3">
    <source>
        <dbReference type="ARBA" id="ARBA00022722"/>
    </source>
</evidence>
<dbReference type="SMART" id="SM00535">
    <property type="entry name" value="RIBOc"/>
    <property type="match status" value="2"/>
</dbReference>
<evidence type="ECO:0000256" key="10">
    <source>
        <dbReference type="ARBA" id="ARBA00022840"/>
    </source>
</evidence>
<dbReference type="InterPro" id="IPR011545">
    <property type="entry name" value="DEAD/DEAH_box_helicase_dom"/>
</dbReference>
<dbReference type="FunFam" id="3.30.160.380:FF:000001">
    <property type="entry name" value="Endoribonuclease dicer-like 1"/>
    <property type="match status" value="1"/>
</dbReference>
<keyword evidence="11" id="KW-0460">Magnesium</keyword>
<dbReference type="SUPFAM" id="SSF101690">
    <property type="entry name" value="PAZ domain"/>
    <property type="match status" value="1"/>
</dbReference>
<comment type="similarity">
    <text evidence="14 15">Belongs to the helicase family. Dicer subfamily.</text>
</comment>
<dbReference type="PANTHER" id="PTHR14950">
    <property type="entry name" value="DICER-RELATED"/>
    <property type="match status" value="1"/>
</dbReference>
<evidence type="ECO:0000256" key="7">
    <source>
        <dbReference type="ARBA" id="ARBA00022759"/>
    </source>
</evidence>
<dbReference type="CDD" id="cd00593">
    <property type="entry name" value="RIBOc"/>
    <property type="match status" value="2"/>
</dbReference>
<dbReference type="EMBL" id="KJ473673">
    <property type="protein sequence ID" value="AJA90765.1"/>
    <property type="molecule type" value="mRNA"/>
</dbReference>
<feature type="domain" description="Helicase ATP-binding" evidence="19">
    <location>
        <begin position="87"/>
        <end position="261"/>
    </location>
</feature>
<evidence type="ECO:0000313" key="22">
    <source>
        <dbReference type="EMBL" id="AJA90765.1"/>
    </source>
</evidence>
<dbReference type="InterPro" id="IPR027417">
    <property type="entry name" value="P-loop_NTPase"/>
</dbReference>
<dbReference type="InterPro" id="IPR036085">
    <property type="entry name" value="PAZ_dom_sf"/>
</dbReference>
<dbReference type="SMART" id="SM00490">
    <property type="entry name" value="HELICc"/>
    <property type="match status" value="1"/>
</dbReference>
<comment type="cofactor">
    <cofactor evidence="2">
        <name>Mg(2+)</name>
        <dbReference type="ChEBI" id="CHEBI:18420"/>
    </cofactor>
</comment>
<keyword evidence="12 15" id="KW-0694">RNA-binding</keyword>
<dbReference type="InterPro" id="IPR038248">
    <property type="entry name" value="Dicer_dimer_sf"/>
</dbReference>
<dbReference type="Pfam" id="PF00271">
    <property type="entry name" value="Helicase_C"/>
    <property type="match status" value="1"/>
</dbReference>
<dbReference type="PROSITE" id="PS00517">
    <property type="entry name" value="RNASE_3_1"/>
    <property type="match status" value="1"/>
</dbReference>
<dbReference type="InterPro" id="IPR000999">
    <property type="entry name" value="RNase_III_dom"/>
</dbReference>
<keyword evidence="6" id="KW-0547">Nucleotide-binding</keyword>
<evidence type="ECO:0000259" key="17">
    <source>
        <dbReference type="PROSITE" id="PS50142"/>
    </source>
</evidence>
<dbReference type="GO" id="GO:0005737">
    <property type="term" value="C:cytoplasm"/>
    <property type="evidence" value="ECO:0007669"/>
    <property type="project" value="TreeGrafter"/>
</dbReference>
<evidence type="ECO:0000256" key="14">
    <source>
        <dbReference type="ARBA" id="ARBA00035116"/>
    </source>
</evidence>
<keyword evidence="5" id="KW-0677">Repeat</keyword>
<dbReference type="PROSITE" id="PS51192">
    <property type="entry name" value="HELICASE_ATP_BIND_1"/>
    <property type="match status" value="1"/>
</dbReference>
<evidence type="ECO:0000256" key="15">
    <source>
        <dbReference type="PROSITE-ProRule" id="PRU00657"/>
    </source>
</evidence>
<keyword evidence="8" id="KW-0378">Hydrolase</keyword>
<dbReference type="Gene3D" id="1.10.1520.10">
    <property type="entry name" value="Ribonuclease III domain"/>
    <property type="match status" value="2"/>
</dbReference>
<sequence length="1678" mass="190963">METGMPVINGNGGIKRPHGDNPLFVKVRDKRHKSEETSTDMGEKKKHSRQLQVVMEEDDEAAFSDEEDESGQLPGKITQARSYQLETLKVALERNTIMYLETGCGKTLVAVLLMQEIGSQMSDFDNRIMIFLAPTVQLVEQQFNVIQINTHFKVLELHGAKGVDNWTNEQWIAALNTYQVFVMTPQVLLDALARAYVKLEFLRLLIFDECHHARGNHPYFRIMQEYYRNSPTKPKIFGMTASPLSKKIASSREDCEDQIAELEFVFDSKVYTLEDRSEIECYMPKAIHKTLYYNQPMFDYADVHEKLASLLEKYKIITETTFDTEVKFNDYEACIKCLKKQINCVYGNVKYCLENFGLYGAFQALQIYKDRRIKIDIIDSELNPQSVDIRNCFMEEASQIIVSGLPKGFKNINLERGANYGVKDGLLTHKVLLLFSCLLNYVNKKEICCIIFVERVISAPVISNLIKELDLFSYVRSDYLTGKGMQDNMTTKKKHQILDSFRSGQVDVLVTTNISEEGIDVQKCSCIVQFDFPQSLNSFTQSRGRLRRQDSHYIIFVERNNKKHVETLFNFIKNDKSMLDIVSNRGERISCPITWRKDANAYQVSQTGAVINDYSSVGFIYRYCSQLPGYSYYQPQPEFSYDIVEGEMYVCKLRLPHNAAFKDIVGPPSKKKYYARQFVCLEAAKQLHQLGVIDDNLHHLLSEYEDVEEIFKSGDKKIPITGTTKRKELHSTTQPTGFCGSWLYSTDYVTLHMYKLSFSGKNNKDLHANLALLVESELEDDVAKTEMDLYLTRGRVVKLQFISCGKLSLTPRQIKDAKTFQEVSFNGMFGRLIKREKAKGDIAIIRSIYENNQVENLWIKNNMYLLIPLEQGNVYDAQIDWKSIAECAKVATYFCQPAVQVESCLESTELLNLADSQVRPSDLIGKAIMTIHTGKIYSTVGLLNDKTAQSTFPSREKQAYTTYADYFQRKYGLKIKHLSQPLVQLKQSHRVHNVLQPFAHKTKGTEDADIDESNEVTLMEIPAELCLNLGVPNCIVRTLYLVPSIMYRITNLMLASQLRQEINKNLTFSIPSTLIMQAMTTMRCSEIFSSERLELLGDSVLKYAVSCYLFVKYSDKHEGQLTLYRSKAVCNATLHQLAIHKNLPGYIRDEPFDPLKWIAPGTYCTRVVECRCEEMEDKSIEDDEIIVKIGKACNKGHRWMTSKTISDGIEALIGAYMVGGGLDAAYHVMNWMGIQVMFKPSQLKPVDIHPNILKKVKITDLESQIGYVFQNKAVLVEAMTHASAQDIEGRICYQRLEFLGDAALDLLITKHLFFENKSLPPGHLTDLRAAAVNNQTFAFAAVKHGLQKHFRHSSGLLFTQITDFADYASKINQTEYCDAFGAQVEAPKVLGDILESIAGAILVDNGFNLEQVWNVMKPLLSPIVTCSSRYLHPIREVNEICDSNGFVSKWSKVLKGDRAAITRMEVTLKDCVIVGESTKVSVKNAKKEAASKILMQLDEKQIYHSYRHNVEEGHVFVSSKELDVMSDASDRPISPLEETEFPGQMKYANLKSEDTSNGNLSMKAISDESKIIPKDNVFNNEFIPLQLNKGGPRNTLYSLCKRRAWVMPRFEELVAENARRLSIRTNWFAFRVILQIPNKDQISVSGDQKLDKNSAKDSAALLLLVELEKRGICSLTKT</sequence>
<feature type="region of interest" description="Disordered" evidence="16">
    <location>
        <begin position="1"/>
        <end position="50"/>
    </location>
</feature>
<evidence type="ECO:0000256" key="4">
    <source>
        <dbReference type="ARBA" id="ARBA00022723"/>
    </source>
</evidence>
<dbReference type="InterPro" id="IPR036389">
    <property type="entry name" value="RNase_III_sf"/>
</dbReference>
<proteinExistence type="evidence at transcript level"/>
<evidence type="ECO:0000256" key="13">
    <source>
        <dbReference type="ARBA" id="ARBA00023211"/>
    </source>
</evidence>
<dbReference type="FunFam" id="1.10.1520.10:FF:000004">
    <property type="entry name" value="Endoribonuclease dicer-like 1"/>
    <property type="match status" value="1"/>
</dbReference>
<dbReference type="Pfam" id="PF00270">
    <property type="entry name" value="DEAD"/>
    <property type="match status" value="1"/>
</dbReference>
<dbReference type="PROSITE" id="PS51194">
    <property type="entry name" value="HELICASE_CTER"/>
    <property type="match status" value="1"/>
</dbReference>
<evidence type="ECO:0000256" key="5">
    <source>
        <dbReference type="ARBA" id="ARBA00022737"/>
    </source>
</evidence>
<dbReference type="PANTHER" id="PTHR14950:SF46">
    <property type="entry name" value="ENDORIBONUCLEASE DICER HOMOLOG 3"/>
    <property type="match status" value="1"/>
</dbReference>
<dbReference type="SMART" id="SM00487">
    <property type="entry name" value="DEXDc"/>
    <property type="match status" value="1"/>
</dbReference>
<evidence type="ECO:0000256" key="6">
    <source>
        <dbReference type="ARBA" id="ARBA00022741"/>
    </source>
</evidence>
<dbReference type="Gene3D" id="3.40.50.300">
    <property type="entry name" value="P-loop containing nucleotide triphosphate hydrolases"/>
    <property type="match status" value="2"/>
</dbReference>
<feature type="domain" description="RNase III" evidence="17">
    <location>
        <begin position="1258"/>
        <end position="1406"/>
    </location>
</feature>
<evidence type="ECO:0000259" key="19">
    <source>
        <dbReference type="PROSITE" id="PS51192"/>
    </source>
</evidence>
<dbReference type="Pfam" id="PF03368">
    <property type="entry name" value="Dicer_dimer"/>
    <property type="match status" value="1"/>
</dbReference>
<evidence type="ECO:0000256" key="9">
    <source>
        <dbReference type="ARBA" id="ARBA00022806"/>
    </source>
</evidence>
<dbReference type="SUPFAM" id="SSF69065">
    <property type="entry name" value="RNase III domain-like"/>
    <property type="match status" value="2"/>
</dbReference>
<keyword evidence="7" id="KW-0255">Endonuclease</keyword>
<evidence type="ECO:0000256" key="16">
    <source>
        <dbReference type="SAM" id="MobiDB-lite"/>
    </source>
</evidence>
<feature type="domain" description="Dicer dsRNA-binding fold" evidence="21">
    <location>
        <begin position="616"/>
        <end position="707"/>
    </location>
</feature>
<dbReference type="GO" id="GO:0003723">
    <property type="term" value="F:RNA binding"/>
    <property type="evidence" value="ECO:0007669"/>
    <property type="project" value="UniProtKB-UniRule"/>
</dbReference>
<name>A0A0C4VYQ2_9SPER</name>
<feature type="domain" description="PAZ" evidence="18">
    <location>
        <begin position="897"/>
        <end position="1030"/>
    </location>
</feature>
<dbReference type="PROSITE" id="PS50821">
    <property type="entry name" value="PAZ"/>
    <property type="match status" value="1"/>
</dbReference>
<evidence type="ECO:0000256" key="8">
    <source>
        <dbReference type="ARBA" id="ARBA00022801"/>
    </source>
</evidence>
<dbReference type="Gene3D" id="3.30.160.380">
    <property type="entry name" value="Dicer dimerisation domain"/>
    <property type="match status" value="1"/>
</dbReference>
<feature type="domain" description="Helicase C-terminal" evidence="20">
    <location>
        <begin position="434"/>
        <end position="600"/>
    </location>
</feature>
<dbReference type="PROSITE" id="PS50142">
    <property type="entry name" value="RNASE_3_2"/>
    <property type="match status" value="2"/>
</dbReference>
<dbReference type="Gene3D" id="3.30.160.20">
    <property type="match status" value="1"/>
</dbReference>
<evidence type="ECO:0000259" key="18">
    <source>
        <dbReference type="PROSITE" id="PS50821"/>
    </source>
</evidence>
<evidence type="ECO:0000259" key="21">
    <source>
        <dbReference type="PROSITE" id="PS51327"/>
    </source>
</evidence>
<dbReference type="GO" id="GO:0046872">
    <property type="term" value="F:metal ion binding"/>
    <property type="evidence" value="ECO:0007669"/>
    <property type="project" value="UniProtKB-KW"/>
</dbReference>
<accession>A0A0C4VYQ2</accession>
<dbReference type="SUPFAM" id="SSF52540">
    <property type="entry name" value="P-loop containing nucleoside triphosphate hydrolases"/>
    <property type="match status" value="1"/>
</dbReference>
<comment type="cofactor">
    <cofactor evidence="1">
        <name>Mn(2+)</name>
        <dbReference type="ChEBI" id="CHEBI:29035"/>
    </cofactor>
</comment>
<evidence type="ECO:0000256" key="11">
    <source>
        <dbReference type="ARBA" id="ARBA00022842"/>
    </source>
</evidence>
<dbReference type="GO" id="GO:0004386">
    <property type="term" value="F:helicase activity"/>
    <property type="evidence" value="ECO:0007669"/>
    <property type="project" value="UniProtKB-KW"/>
</dbReference>
<keyword evidence="3" id="KW-0540">Nuclease</keyword>
<dbReference type="SUPFAM" id="SSF54768">
    <property type="entry name" value="dsRNA-binding domain-like"/>
    <property type="match status" value="1"/>
</dbReference>
<keyword evidence="4" id="KW-0479">Metal-binding</keyword>
<evidence type="ECO:0000256" key="2">
    <source>
        <dbReference type="ARBA" id="ARBA00001946"/>
    </source>
</evidence>